<keyword evidence="3" id="KW-1185">Reference proteome</keyword>
<comment type="caution">
    <text evidence="2">The sequence shown here is derived from an EMBL/GenBank/DDBJ whole genome shotgun (WGS) entry which is preliminary data.</text>
</comment>
<dbReference type="OrthoDB" id="10654310at2759"/>
<feature type="chain" id="PRO_5029531692" evidence="1">
    <location>
        <begin position="22"/>
        <end position="175"/>
    </location>
</feature>
<evidence type="ECO:0000313" key="3">
    <source>
        <dbReference type="Proteomes" id="UP000549394"/>
    </source>
</evidence>
<keyword evidence="1" id="KW-0732">Signal</keyword>
<reference evidence="2 3" key="1">
    <citation type="submission" date="2020-08" db="EMBL/GenBank/DDBJ databases">
        <authorList>
            <person name="Hejnol A."/>
        </authorList>
    </citation>
    <scope>NUCLEOTIDE SEQUENCE [LARGE SCALE GENOMIC DNA]</scope>
</reference>
<evidence type="ECO:0000256" key="1">
    <source>
        <dbReference type="SAM" id="SignalP"/>
    </source>
</evidence>
<sequence>MEMKNGVAAFFIYLSMSTSIGLPTSQNVGSISFDDIISFQSCLWKQGYCVGRDWTRCLSSIPIENLAACSDRECVLNCENSNNMAECLNECKLIEENNFTRTSHVSDKFICMLKERCLTERNGESCMREKCTESNMRRKRYRLGLYDCIVSYCGSKSGPMRRMCIIQKCNRETLL</sequence>
<dbReference type="AlphaFoldDB" id="A0A7I8W8J2"/>
<organism evidence="2 3">
    <name type="scientific">Dimorphilus gyrociliatus</name>
    <dbReference type="NCBI Taxonomy" id="2664684"/>
    <lineage>
        <taxon>Eukaryota</taxon>
        <taxon>Metazoa</taxon>
        <taxon>Spiralia</taxon>
        <taxon>Lophotrochozoa</taxon>
        <taxon>Annelida</taxon>
        <taxon>Polychaeta</taxon>
        <taxon>Polychaeta incertae sedis</taxon>
        <taxon>Dinophilidae</taxon>
        <taxon>Dimorphilus</taxon>
    </lineage>
</organism>
<dbReference type="EMBL" id="CAJFCJ010000020">
    <property type="protein sequence ID" value="CAD5124012.1"/>
    <property type="molecule type" value="Genomic_DNA"/>
</dbReference>
<name>A0A7I8W8J2_9ANNE</name>
<dbReference type="Proteomes" id="UP000549394">
    <property type="component" value="Unassembled WGS sequence"/>
</dbReference>
<protein>
    <submittedName>
        <fullName evidence="2">DgyrCDS12314</fullName>
    </submittedName>
</protein>
<accession>A0A7I8W8J2</accession>
<gene>
    <name evidence="2" type="ORF">DGYR_LOCUS11621</name>
</gene>
<proteinExistence type="predicted"/>
<feature type="signal peptide" evidence="1">
    <location>
        <begin position="1"/>
        <end position="21"/>
    </location>
</feature>
<evidence type="ECO:0000313" key="2">
    <source>
        <dbReference type="EMBL" id="CAD5124012.1"/>
    </source>
</evidence>